<dbReference type="WBParaSite" id="PgB02X_g097_t03">
    <property type="protein sequence ID" value="PgB02X_g097_t03"/>
    <property type="gene ID" value="PgB02X_g097"/>
</dbReference>
<feature type="chain" id="PRO_5038275957" evidence="1">
    <location>
        <begin position="20"/>
        <end position="422"/>
    </location>
</feature>
<proteinExistence type="predicted"/>
<name>A0A914ZH09_PARUN</name>
<evidence type="ECO:0000313" key="2">
    <source>
        <dbReference type="Proteomes" id="UP000887569"/>
    </source>
</evidence>
<dbReference type="AlphaFoldDB" id="A0A914ZH09"/>
<accession>A0A914ZH09</accession>
<dbReference type="WBParaSite" id="PgB02X_g097_t04">
    <property type="protein sequence ID" value="PgB02X_g097_t04"/>
    <property type="gene ID" value="PgB02X_g097"/>
</dbReference>
<keyword evidence="2" id="KW-1185">Reference proteome</keyword>
<evidence type="ECO:0000313" key="4">
    <source>
        <dbReference type="WBParaSite" id="PgB02X_g097_t04"/>
    </source>
</evidence>
<organism evidence="2 4">
    <name type="scientific">Parascaris univalens</name>
    <name type="common">Nematode worm</name>
    <dbReference type="NCBI Taxonomy" id="6257"/>
    <lineage>
        <taxon>Eukaryota</taxon>
        <taxon>Metazoa</taxon>
        <taxon>Ecdysozoa</taxon>
        <taxon>Nematoda</taxon>
        <taxon>Chromadorea</taxon>
        <taxon>Rhabditida</taxon>
        <taxon>Spirurina</taxon>
        <taxon>Ascaridomorpha</taxon>
        <taxon>Ascaridoidea</taxon>
        <taxon>Ascarididae</taxon>
        <taxon>Parascaris</taxon>
    </lineage>
</organism>
<evidence type="ECO:0000256" key="1">
    <source>
        <dbReference type="SAM" id="SignalP"/>
    </source>
</evidence>
<protein>
    <submittedName>
        <fullName evidence="3 4">Uncharacterized protein</fullName>
    </submittedName>
</protein>
<dbReference type="Proteomes" id="UP000887569">
    <property type="component" value="Unplaced"/>
</dbReference>
<keyword evidence="1" id="KW-0732">Signal</keyword>
<reference evidence="3 4" key="1">
    <citation type="submission" date="2022-11" db="UniProtKB">
        <authorList>
            <consortium name="WormBaseParasite"/>
        </authorList>
    </citation>
    <scope>IDENTIFICATION</scope>
</reference>
<feature type="signal peptide" evidence="1">
    <location>
        <begin position="1"/>
        <end position="19"/>
    </location>
</feature>
<evidence type="ECO:0000313" key="3">
    <source>
        <dbReference type="WBParaSite" id="PgB02X_g097_t03"/>
    </source>
</evidence>
<sequence length="422" mass="47824">GWFLRLLICVGRAGTTVWGWLELFDKTTNYDSHPSRGTVLFVKAILTTDCDSFMFYTVSSKWQFRSTPTILYEKTAHLGQLTFKYDYSSLGFASSGSHKREDIVSVNVALFPNGFSFTLSFVKSKVYLIFNGRLFFMDTAEIMLLDDHDYKSYFEKSRPAAFVTGCTSSKQRVIIRKSLYMGAFNYATVHWPTNQRALGPIVAGNTIICNVNYFSSPSGSFELGAYGESGYARNGMSVVRSFMGLTLNHDFGRDVNVVFVAKHGEYDPQNYERVKDFGYDVEVGDNAHQFSISMEFVSNSRTKEHSNITTDILYVVTGSAHLSVKAPCATRAKAPIVCDPRSTDFYFTALRLGHARRKHEESITNRTWSRCALHGPSKYRDILDRSQRLTLTYSFYEDLGLMRQHDQRKASSVTQVKGERVP</sequence>